<name>A0ABP1RSG0_9HEXA</name>
<dbReference type="Gene3D" id="3.40.50.1820">
    <property type="entry name" value="alpha/beta hydrolase"/>
    <property type="match status" value="2"/>
</dbReference>
<keyword evidence="4" id="KW-0325">Glycoprotein</keyword>
<keyword evidence="2" id="KW-0719">Serine esterase</keyword>
<dbReference type="Proteomes" id="UP001642540">
    <property type="component" value="Unassembled WGS sequence"/>
</dbReference>
<evidence type="ECO:0000256" key="3">
    <source>
        <dbReference type="ARBA" id="ARBA00022801"/>
    </source>
</evidence>
<dbReference type="EC" id="3.1.1.-" evidence="5"/>
<dbReference type="SUPFAM" id="SSF53474">
    <property type="entry name" value="alpha/beta-Hydrolases"/>
    <property type="match status" value="1"/>
</dbReference>
<feature type="domain" description="Carboxylesterase type B" evidence="6">
    <location>
        <begin position="323"/>
        <end position="542"/>
    </location>
</feature>
<comment type="caution">
    <text evidence="7">The sequence shown here is derived from an EMBL/GenBank/DDBJ whole genome shotgun (WGS) entry which is preliminary data.</text>
</comment>
<dbReference type="InterPro" id="IPR002018">
    <property type="entry name" value="CarbesteraseB"/>
</dbReference>
<dbReference type="InterPro" id="IPR050309">
    <property type="entry name" value="Type-B_Carboxylest/Lipase"/>
</dbReference>
<evidence type="ECO:0000256" key="2">
    <source>
        <dbReference type="ARBA" id="ARBA00022487"/>
    </source>
</evidence>
<evidence type="ECO:0000256" key="5">
    <source>
        <dbReference type="RuleBase" id="RU361235"/>
    </source>
</evidence>
<keyword evidence="8" id="KW-1185">Reference proteome</keyword>
<proteinExistence type="inferred from homology"/>
<accession>A0ABP1RSG0</accession>
<feature type="domain" description="Carboxylesterase type B" evidence="6">
    <location>
        <begin position="62"/>
        <end position="308"/>
    </location>
</feature>
<reference evidence="7 8" key="1">
    <citation type="submission" date="2024-08" db="EMBL/GenBank/DDBJ databases">
        <authorList>
            <person name="Cucini C."/>
            <person name="Frati F."/>
        </authorList>
    </citation>
    <scope>NUCLEOTIDE SEQUENCE [LARGE SCALE GENOMIC DNA]</scope>
</reference>
<keyword evidence="3 5" id="KW-0378">Hydrolase</keyword>
<dbReference type="Pfam" id="PF00135">
    <property type="entry name" value="COesterase"/>
    <property type="match status" value="2"/>
</dbReference>
<evidence type="ECO:0000313" key="7">
    <source>
        <dbReference type="EMBL" id="CAL8134352.1"/>
    </source>
</evidence>
<feature type="signal peptide" evidence="5">
    <location>
        <begin position="1"/>
        <end position="19"/>
    </location>
</feature>
<evidence type="ECO:0000256" key="1">
    <source>
        <dbReference type="ARBA" id="ARBA00005964"/>
    </source>
</evidence>
<dbReference type="EMBL" id="CAXLJM020000104">
    <property type="protein sequence ID" value="CAL8134352.1"/>
    <property type="molecule type" value="Genomic_DNA"/>
</dbReference>
<gene>
    <name evidence="7" type="ORF">ODALV1_LOCUS25485</name>
</gene>
<comment type="similarity">
    <text evidence="1 5">Belongs to the type-B carboxylesterase/lipase family.</text>
</comment>
<evidence type="ECO:0000259" key="6">
    <source>
        <dbReference type="Pfam" id="PF00135"/>
    </source>
</evidence>
<dbReference type="InterPro" id="IPR029058">
    <property type="entry name" value="AB_hydrolase_fold"/>
</dbReference>
<dbReference type="PROSITE" id="PS00122">
    <property type="entry name" value="CARBOXYLESTERASE_B_1"/>
    <property type="match status" value="1"/>
</dbReference>
<feature type="chain" id="PRO_5045011424" description="Carboxylic ester hydrolase" evidence="5">
    <location>
        <begin position="20"/>
        <end position="580"/>
    </location>
</feature>
<organism evidence="7 8">
    <name type="scientific">Orchesella dallaii</name>
    <dbReference type="NCBI Taxonomy" id="48710"/>
    <lineage>
        <taxon>Eukaryota</taxon>
        <taxon>Metazoa</taxon>
        <taxon>Ecdysozoa</taxon>
        <taxon>Arthropoda</taxon>
        <taxon>Hexapoda</taxon>
        <taxon>Collembola</taxon>
        <taxon>Entomobryomorpha</taxon>
        <taxon>Entomobryoidea</taxon>
        <taxon>Orchesellidae</taxon>
        <taxon>Orchesellinae</taxon>
        <taxon>Orchesella</taxon>
    </lineage>
</organism>
<protein>
    <recommendedName>
        <fullName evidence="5">Carboxylic ester hydrolase</fullName>
        <ecNumber evidence="5">3.1.1.-</ecNumber>
    </recommendedName>
</protein>
<dbReference type="InterPro" id="IPR019826">
    <property type="entry name" value="Carboxylesterase_B_AS"/>
</dbReference>
<evidence type="ECO:0000256" key="4">
    <source>
        <dbReference type="ARBA" id="ARBA00023180"/>
    </source>
</evidence>
<dbReference type="PANTHER" id="PTHR11559">
    <property type="entry name" value="CARBOXYLESTERASE"/>
    <property type="match status" value="1"/>
</dbReference>
<sequence>MFGLWSTLLFNSFCALYQCQWTLNPPFLITNPSDNLQFSRTRHVKFDTRFQARSSVSDDGNPLVSTKLGIIQGFKMKIAPTRAIFAFTGVPFGESTAGENRYRDPVPKKPWSDIWDATFPSPACLQTNPTSATAEKVLGQEDCLHLDIYTPALPTSNGNGSQLLPVFMYVPGGAFFFGDSRTFGPKYLLRENVIFIPINVRIGIFGYLSTGDEHASGNWGLKDMALAIEWVHDNIAAFGGDPNRIILGGISSGAVSSHLMLFTNHRARNYIKGILCMSGTSLAASLDVLKSVQNLSNSAARAVGCPTSVGVGGSKGMKPGPSAFISEPPEVQYRKRSVPPIPMILSRAEDELSMLMLPFRYSTLPLSLPLYSYWMPLLLHLGYRNTFQNVNATVAQKSLTKLHQFYFRKSGLPNFFVGPDYLTFCQLLSDALVHIPMWKAIKYHYKVAPTYAYIHKLNLLEDHPIAYTFAGLLSQKRDTSSPHGGDSFLLFNVSQFAPPITPGSDFDITSRRLINMIVNFATYGKPLYRNGEGKLLELWKPVVDLRKPIALEVGLVHGINMIVDPVATPKRLRIWDEVVF</sequence>
<keyword evidence="5" id="KW-0732">Signal</keyword>
<evidence type="ECO:0000313" key="8">
    <source>
        <dbReference type="Proteomes" id="UP001642540"/>
    </source>
</evidence>